<dbReference type="RefSeq" id="WP_054558300.1">
    <property type="nucleotide sequence ID" value="NZ_LDJX01000002.1"/>
</dbReference>
<sequence>MRKTILLTCLLLFFQTINSQYENGYIITKNGENKIGLIKNQNWINNPERVYFKTNPNESEQTIEITNLSQFGIGNDIKFIVSEVNLDISSENINNLTNNKNPIFERRTLALRKLVDGKISLYEYQFSNGTRYYIKKPNENFEPLVFKKYLVLSNQVGVNEHYKQQLSLLFEEHRDALKKKLINLSYSRKSISKLITEYNLLINSTSTNYFEQINNKVKLNFSIYGGIENTSVSYKFRNLATLNPSFNDISRSMFGAELELLVLNQKLGIFSGYTIKSQVSESVVLQTSIAEITQVAALSYNNNSWSIGARGYIPTIKNLNLIVSAGITVEYVSDFSITLDVSRIDENFLRNGGSEFIGFGLAYKKIFAEARVFSNKMFPENVSNGVPVDDSNINFRIGYKIL</sequence>
<accession>A0A0N8H486</accession>
<reference evidence="1 2" key="1">
    <citation type="submission" date="2015-09" db="EMBL/GenBank/DDBJ databases">
        <title>Genome sequence of the marine flavobacterium Croceitalea dokdonensis DOKDO 023 that contains proton- and sodium-pumping rhodopsins.</title>
        <authorList>
            <person name="Kwon S.-K."/>
            <person name="Lee H.K."/>
            <person name="Kwak M.-J."/>
            <person name="Kim J.F."/>
        </authorList>
    </citation>
    <scope>NUCLEOTIDE SEQUENCE [LARGE SCALE GENOMIC DNA]</scope>
    <source>
        <strain evidence="1 2">DOKDO 023</strain>
    </source>
</reference>
<name>A0A0N8H486_9FLAO</name>
<protein>
    <recommendedName>
        <fullName evidence="3">tRNA modification GTPase</fullName>
    </recommendedName>
</protein>
<evidence type="ECO:0000313" key="1">
    <source>
        <dbReference type="EMBL" id="KPM32676.1"/>
    </source>
</evidence>
<gene>
    <name evidence="1" type="ORF">I595_1102</name>
</gene>
<dbReference type="EMBL" id="LDJX01000002">
    <property type="protein sequence ID" value="KPM32676.1"/>
    <property type="molecule type" value="Genomic_DNA"/>
</dbReference>
<proteinExistence type="predicted"/>
<comment type="caution">
    <text evidence="1">The sequence shown here is derived from an EMBL/GenBank/DDBJ whole genome shotgun (WGS) entry which is preliminary data.</text>
</comment>
<dbReference type="Proteomes" id="UP000050280">
    <property type="component" value="Unassembled WGS sequence"/>
</dbReference>
<keyword evidence="2" id="KW-1185">Reference proteome</keyword>
<organism evidence="1 2">
    <name type="scientific">Croceitalea dokdonensis DOKDO 023</name>
    <dbReference type="NCBI Taxonomy" id="1300341"/>
    <lineage>
        <taxon>Bacteria</taxon>
        <taxon>Pseudomonadati</taxon>
        <taxon>Bacteroidota</taxon>
        <taxon>Flavobacteriia</taxon>
        <taxon>Flavobacteriales</taxon>
        <taxon>Flavobacteriaceae</taxon>
        <taxon>Croceitalea</taxon>
    </lineage>
</organism>
<dbReference type="AlphaFoldDB" id="A0A0N8H486"/>
<evidence type="ECO:0008006" key="3">
    <source>
        <dbReference type="Google" id="ProtNLM"/>
    </source>
</evidence>
<evidence type="ECO:0000313" key="2">
    <source>
        <dbReference type="Proteomes" id="UP000050280"/>
    </source>
</evidence>
<dbReference type="OrthoDB" id="921445at2"/>